<evidence type="ECO:0000259" key="1">
    <source>
        <dbReference type="PROSITE" id="PS50943"/>
    </source>
</evidence>
<organism evidence="2 3">
    <name type="scientific">Hydrobacter penzbergensis</name>
    <dbReference type="NCBI Taxonomy" id="1235997"/>
    <lineage>
        <taxon>Bacteria</taxon>
        <taxon>Pseudomonadati</taxon>
        <taxon>Bacteroidota</taxon>
        <taxon>Chitinophagia</taxon>
        <taxon>Chitinophagales</taxon>
        <taxon>Chitinophagaceae</taxon>
        <taxon>Hydrobacter</taxon>
    </lineage>
</organism>
<dbReference type="PROSITE" id="PS50943">
    <property type="entry name" value="HTH_CROC1"/>
    <property type="match status" value="1"/>
</dbReference>
<accession>A0A8X8IGF0</accession>
<proteinExistence type="predicted"/>
<dbReference type="SUPFAM" id="SSF47413">
    <property type="entry name" value="lambda repressor-like DNA-binding domains"/>
    <property type="match status" value="1"/>
</dbReference>
<dbReference type="EMBL" id="FNNO01000011">
    <property type="protein sequence ID" value="SDX22878.1"/>
    <property type="molecule type" value="Genomic_DNA"/>
</dbReference>
<dbReference type="RefSeq" id="WP_092724509.1">
    <property type="nucleotide sequence ID" value="NZ_FNNO01000011.1"/>
</dbReference>
<evidence type="ECO:0000313" key="2">
    <source>
        <dbReference type="EMBL" id="SDX22878.1"/>
    </source>
</evidence>
<dbReference type="AlphaFoldDB" id="A0A8X8IGF0"/>
<dbReference type="Proteomes" id="UP000198711">
    <property type="component" value="Unassembled WGS sequence"/>
</dbReference>
<dbReference type="CDD" id="cd00093">
    <property type="entry name" value="HTH_XRE"/>
    <property type="match status" value="1"/>
</dbReference>
<comment type="caution">
    <text evidence="2">The sequence shown here is derived from an EMBL/GenBank/DDBJ whole genome shotgun (WGS) entry which is preliminary data.</text>
</comment>
<protein>
    <submittedName>
        <fullName evidence="2">Helix-turn-helix</fullName>
    </submittedName>
</protein>
<dbReference type="Pfam" id="PF01381">
    <property type="entry name" value="HTH_3"/>
    <property type="match status" value="1"/>
</dbReference>
<dbReference type="SMART" id="SM00530">
    <property type="entry name" value="HTH_XRE"/>
    <property type="match status" value="1"/>
</dbReference>
<feature type="domain" description="HTH cro/C1-type" evidence="1">
    <location>
        <begin position="41"/>
        <end position="99"/>
    </location>
</feature>
<sequence>MNTNINPNNERKSNPFFRPRSLEKEIQHEANMLMSNFLNQIETFQDEQSLSRKELAVKIGTSSSYLTQLFRNKKPLNFITLAKIQRALGIKFLINAKSIDKSENIVDYNMAGNITAIENVESIPLAIVVDMRDKMNAYNACENLKYTPIDFKVHAN</sequence>
<evidence type="ECO:0000313" key="3">
    <source>
        <dbReference type="Proteomes" id="UP000198711"/>
    </source>
</evidence>
<reference evidence="2 3" key="1">
    <citation type="submission" date="2016-10" db="EMBL/GenBank/DDBJ databases">
        <authorList>
            <person name="Varghese N."/>
            <person name="Submissions S."/>
        </authorList>
    </citation>
    <scope>NUCLEOTIDE SEQUENCE [LARGE SCALE GENOMIC DNA]</scope>
    <source>
        <strain evidence="2 3">DSM 25353</strain>
    </source>
</reference>
<dbReference type="Gene3D" id="1.10.260.40">
    <property type="entry name" value="lambda repressor-like DNA-binding domains"/>
    <property type="match status" value="1"/>
</dbReference>
<keyword evidence="3" id="KW-1185">Reference proteome</keyword>
<dbReference type="InterPro" id="IPR010982">
    <property type="entry name" value="Lambda_DNA-bd_dom_sf"/>
</dbReference>
<gene>
    <name evidence="2" type="ORF">SAMN05444410_11165</name>
</gene>
<name>A0A8X8IGF0_9BACT</name>
<dbReference type="InterPro" id="IPR001387">
    <property type="entry name" value="Cro/C1-type_HTH"/>
</dbReference>
<dbReference type="GO" id="GO:0003677">
    <property type="term" value="F:DNA binding"/>
    <property type="evidence" value="ECO:0007669"/>
    <property type="project" value="InterPro"/>
</dbReference>